<dbReference type="Gene3D" id="3.40.50.2300">
    <property type="match status" value="1"/>
</dbReference>
<dbReference type="PANTHER" id="PTHR44591">
    <property type="entry name" value="STRESS RESPONSE REGULATOR PROTEIN 1"/>
    <property type="match status" value="1"/>
</dbReference>
<name>A0A8S8XC02_9PROT</name>
<dbReference type="InterPro" id="IPR050595">
    <property type="entry name" value="Bact_response_regulator"/>
</dbReference>
<dbReference type="InterPro" id="IPR011006">
    <property type="entry name" value="CheY-like_superfamily"/>
</dbReference>
<gene>
    <name evidence="4" type="ORF">TMPK1_13960</name>
</gene>
<evidence type="ECO:0000259" key="3">
    <source>
        <dbReference type="PROSITE" id="PS50110"/>
    </source>
</evidence>
<feature type="domain" description="Response regulatory" evidence="3">
    <location>
        <begin position="9"/>
        <end position="122"/>
    </location>
</feature>
<evidence type="ECO:0000256" key="2">
    <source>
        <dbReference type="PROSITE-ProRule" id="PRU00169"/>
    </source>
</evidence>
<dbReference type="PANTHER" id="PTHR44591:SF21">
    <property type="entry name" value="TWO-COMPONENT RESPONSE REGULATOR"/>
    <property type="match status" value="1"/>
</dbReference>
<evidence type="ECO:0000256" key="1">
    <source>
        <dbReference type="ARBA" id="ARBA00022553"/>
    </source>
</evidence>
<dbReference type="SMART" id="SM00448">
    <property type="entry name" value="REC"/>
    <property type="match status" value="1"/>
</dbReference>
<dbReference type="Pfam" id="PF00072">
    <property type="entry name" value="Response_reg"/>
    <property type="match status" value="1"/>
</dbReference>
<dbReference type="AlphaFoldDB" id="A0A8S8XC02"/>
<keyword evidence="1 2" id="KW-0597">Phosphoprotein</keyword>
<proteinExistence type="predicted"/>
<dbReference type="EMBL" id="BOPV01000001">
    <property type="protein sequence ID" value="GIL39159.1"/>
    <property type="molecule type" value="Genomic_DNA"/>
</dbReference>
<organism evidence="4 5">
    <name type="scientific">Roseiterribacter gracilis</name>
    <dbReference type="NCBI Taxonomy" id="2812848"/>
    <lineage>
        <taxon>Bacteria</taxon>
        <taxon>Pseudomonadati</taxon>
        <taxon>Pseudomonadota</taxon>
        <taxon>Alphaproteobacteria</taxon>
        <taxon>Rhodospirillales</taxon>
        <taxon>Roseiterribacteraceae</taxon>
        <taxon>Roseiterribacter</taxon>
    </lineage>
</organism>
<feature type="modified residue" description="4-aspartylphosphate" evidence="2">
    <location>
        <position position="59"/>
    </location>
</feature>
<dbReference type="GO" id="GO:0000160">
    <property type="term" value="P:phosphorelay signal transduction system"/>
    <property type="evidence" value="ECO:0007669"/>
    <property type="project" value="InterPro"/>
</dbReference>
<dbReference type="PROSITE" id="PS50110">
    <property type="entry name" value="RESPONSE_REGULATORY"/>
    <property type="match status" value="1"/>
</dbReference>
<comment type="caution">
    <text evidence="4">The sequence shown here is derived from an EMBL/GenBank/DDBJ whole genome shotgun (WGS) entry which is preliminary data.</text>
</comment>
<protein>
    <recommendedName>
        <fullName evidence="3">Response regulatory domain-containing protein</fullName>
    </recommendedName>
</protein>
<accession>A0A8S8XC02</accession>
<dbReference type="InterPro" id="IPR001789">
    <property type="entry name" value="Sig_transdc_resp-reg_receiver"/>
</dbReference>
<sequence length="126" mass="13802">MVELAHTPKILFVEDDTVVRDVVGELLVLLGYEVVIASSGEEALDCLSRDRSINVLFTDIRMPGMDGFTLADFATILRPDLAVLFATGFAEELAGAHRMLGTKVLQKPYRQTQLRPAIDEALARAA</sequence>
<keyword evidence="5" id="KW-1185">Reference proteome</keyword>
<dbReference type="SUPFAM" id="SSF52172">
    <property type="entry name" value="CheY-like"/>
    <property type="match status" value="1"/>
</dbReference>
<evidence type="ECO:0000313" key="4">
    <source>
        <dbReference type="EMBL" id="GIL39159.1"/>
    </source>
</evidence>
<dbReference type="Proteomes" id="UP000681075">
    <property type="component" value="Unassembled WGS sequence"/>
</dbReference>
<reference evidence="4" key="1">
    <citation type="submission" date="2021-02" db="EMBL/GenBank/DDBJ databases">
        <title>Genome sequence of Rhodospirillales sp. strain TMPK1 isolated from soil.</title>
        <authorList>
            <person name="Nakai R."/>
            <person name="Kusada H."/>
            <person name="Tamaki H."/>
        </authorList>
    </citation>
    <scope>NUCLEOTIDE SEQUENCE</scope>
    <source>
        <strain evidence="4">TMPK1</strain>
    </source>
</reference>
<dbReference type="RefSeq" id="WP_420242257.1">
    <property type="nucleotide sequence ID" value="NZ_BOPV01000001.1"/>
</dbReference>
<evidence type="ECO:0000313" key="5">
    <source>
        <dbReference type="Proteomes" id="UP000681075"/>
    </source>
</evidence>